<dbReference type="RefSeq" id="XP_022649349.1">
    <property type="nucleotide sequence ID" value="XM_022793614.1"/>
</dbReference>
<dbReference type="GO" id="GO:0004169">
    <property type="term" value="F:dolichyl-phosphate-mannose-protein mannosyltransferase activity"/>
    <property type="evidence" value="ECO:0007669"/>
    <property type="project" value="UniProtKB-EC"/>
</dbReference>
<accession>A0A7M7JAY5</accession>
<evidence type="ECO:0000256" key="18">
    <source>
        <dbReference type="SAM" id="Phobius"/>
    </source>
</evidence>
<feature type="repeat" description="TPR" evidence="16">
    <location>
        <begin position="602"/>
        <end position="635"/>
    </location>
</feature>
<keyword evidence="11" id="KW-0256">Endoplasmic reticulum</keyword>
<dbReference type="EnsemblMetazoa" id="XM_022793614">
    <property type="protein sequence ID" value="XP_022649349"/>
    <property type="gene ID" value="LOC111245358"/>
</dbReference>
<comment type="pathway">
    <text evidence="4">Protein modification; protein glycosylation.</text>
</comment>
<evidence type="ECO:0000256" key="13">
    <source>
        <dbReference type="ARBA" id="ARBA00023136"/>
    </source>
</evidence>
<dbReference type="CTD" id="160418"/>
<sequence>MGTTSSPLKIPPAESLSREPSPEKWKTSNSVSNSSHSSPCKKPRERHLEWWHLFTIAGISCIVYLNALSCGFVFDDVSAIRDNKDLRADTPLYRLFLNDFWGTPMHKEHSHKSYRPLTVLTFRINYILHGLHPTGYHLANLLLHSVACCMLTVSVSDFVSPYDSFLTGVLFAVHPIHTEAVTGVVGRAESLCAIFFLASFMAYKGSHKRSLMLTATVVFMCLATLCKEQGITVIGVCATYELLILRQLRPQTLVTTLVSTTRSISSGVPSWLKTSLSRCGCLAVAGVIFMYLRIKVMGAQLPVFTKFDNPAAAAEFPARQLTYNYLVPVNFWLLMNPYHLCCDWTMGSIPLVDNLLDYRNLFTLIVYVILIAVAYTACVHATWERYRVIVLSMTLIVFPFLPASNLLFPVGFVVAERVLYLPSMGFCLLVAFGCGQLRLRAKTLMNILLVIFVLCHAGKSVQRNFDWKSELTIFKSGLKVNLHNAKLFNNIGHALEQEGVYGDALRYFRKAVEVQPDDVGAHINVGRTYNNLQMYAEAEEAFLQAKALLPRPRKGKKYQTRIAPNYLNVFLNLANLYARNASRLEEADALYRQAISMRTDYIQAYINRGDVLIKLNRTQEAWHVYERALKLDQSNPDIYYNMGVVLIELGKSSDALQYFEKALHVSPDHEQALMNSAILIQESGNAKLRQVAVSRLNQLLRRGHDNERIWFNLAMLATDNKQLGDAERFFKLALRHKPTFRSALFNLALLLSDVGRPLDAKPYLEQLLAHHPSHSKALILLGDIYINQLKDTEHARECYERILLTEPTNVQAMHNLCVVHVNSGRLDVAEKCLLEVQKRAPKESYVQKHLQIVRQRIGNLRRVDINNKHRH</sequence>
<reference evidence="20" key="1">
    <citation type="submission" date="2021-01" db="UniProtKB">
        <authorList>
            <consortium name="EnsemblMetazoa"/>
        </authorList>
    </citation>
    <scope>IDENTIFICATION</scope>
</reference>
<evidence type="ECO:0000259" key="19">
    <source>
        <dbReference type="Pfam" id="PF08409"/>
    </source>
</evidence>
<dbReference type="GeneID" id="111245358"/>
<comment type="subcellular location">
    <subcellularLocation>
        <location evidence="3">Endoplasmic reticulum</location>
    </subcellularLocation>
    <subcellularLocation>
        <location evidence="2">Membrane</location>
        <topology evidence="2">Multi-pass membrane protein</topology>
    </subcellularLocation>
</comment>
<feature type="compositionally biased region" description="Basic and acidic residues" evidence="17">
    <location>
        <begin position="16"/>
        <end position="26"/>
    </location>
</feature>
<dbReference type="GO" id="GO:0005783">
    <property type="term" value="C:endoplasmic reticulum"/>
    <property type="evidence" value="ECO:0007669"/>
    <property type="project" value="UniProtKB-SubCell"/>
</dbReference>
<feature type="compositionally biased region" description="Low complexity" evidence="17">
    <location>
        <begin position="28"/>
        <end position="38"/>
    </location>
</feature>
<dbReference type="Pfam" id="PF13432">
    <property type="entry name" value="TPR_16"/>
    <property type="match status" value="2"/>
</dbReference>
<feature type="repeat" description="TPR" evidence="16">
    <location>
        <begin position="485"/>
        <end position="518"/>
    </location>
</feature>
<dbReference type="FunCoup" id="A0A7M7JAY5">
    <property type="interactions" value="902"/>
</dbReference>
<name>A0A7M7JAY5_VARDE</name>
<evidence type="ECO:0000256" key="5">
    <source>
        <dbReference type="ARBA" id="ARBA00007882"/>
    </source>
</evidence>
<evidence type="ECO:0000256" key="9">
    <source>
        <dbReference type="ARBA" id="ARBA00022737"/>
    </source>
</evidence>
<proteinExistence type="inferred from homology"/>
<keyword evidence="12 18" id="KW-1133">Transmembrane helix</keyword>
<keyword evidence="10 16" id="KW-0802">TPR repeat</keyword>
<evidence type="ECO:0000313" key="21">
    <source>
        <dbReference type="Proteomes" id="UP000594260"/>
    </source>
</evidence>
<dbReference type="InParanoid" id="A0A7M7JAY5"/>
<dbReference type="SUPFAM" id="SSF48452">
    <property type="entry name" value="TPR-like"/>
    <property type="match status" value="3"/>
</dbReference>
<evidence type="ECO:0000256" key="4">
    <source>
        <dbReference type="ARBA" id="ARBA00004922"/>
    </source>
</evidence>
<evidence type="ECO:0000256" key="16">
    <source>
        <dbReference type="PROSITE-ProRule" id="PRU00339"/>
    </source>
</evidence>
<comment type="function">
    <text evidence="1">Transfers mannosyl residues to the hydroxyl group of serine or threonine residues.</text>
</comment>
<keyword evidence="13 18" id="KW-0472">Membrane</keyword>
<dbReference type="InterPro" id="IPR013618">
    <property type="entry name" value="TMTC_DUF1736"/>
</dbReference>
<evidence type="ECO:0000256" key="8">
    <source>
        <dbReference type="ARBA" id="ARBA00022692"/>
    </source>
</evidence>
<comment type="catalytic activity">
    <reaction evidence="14">
        <text>a di-trans,poly-cis-dolichyl beta-D-mannosyl phosphate + L-threonyl-[protein] = 3-O-(alpha-D-mannosyl)-L-threonyl-[protein] + a di-trans,poly-cis-dolichyl phosphate + H(+)</text>
        <dbReference type="Rhea" id="RHEA:53396"/>
        <dbReference type="Rhea" id="RHEA-COMP:11060"/>
        <dbReference type="Rhea" id="RHEA-COMP:13547"/>
        <dbReference type="Rhea" id="RHEA-COMP:19498"/>
        <dbReference type="Rhea" id="RHEA-COMP:19501"/>
        <dbReference type="ChEBI" id="CHEBI:15378"/>
        <dbReference type="ChEBI" id="CHEBI:30013"/>
        <dbReference type="ChEBI" id="CHEBI:57683"/>
        <dbReference type="ChEBI" id="CHEBI:58211"/>
        <dbReference type="ChEBI" id="CHEBI:137323"/>
        <dbReference type="EC" id="2.4.1.109"/>
    </reaction>
</comment>
<dbReference type="AlphaFoldDB" id="A0A7M7JAY5"/>
<dbReference type="Pfam" id="PF13414">
    <property type="entry name" value="TPR_11"/>
    <property type="match status" value="1"/>
</dbReference>
<feature type="region of interest" description="Disordered" evidence="17">
    <location>
        <begin position="1"/>
        <end position="41"/>
    </location>
</feature>
<dbReference type="PROSITE" id="PS50293">
    <property type="entry name" value="TPR_REGION"/>
    <property type="match status" value="2"/>
</dbReference>
<evidence type="ECO:0000256" key="2">
    <source>
        <dbReference type="ARBA" id="ARBA00004141"/>
    </source>
</evidence>
<feature type="repeat" description="TPR" evidence="16">
    <location>
        <begin position="636"/>
        <end position="669"/>
    </location>
</feature>
<organism evidence="20 21">
    <name type="scientific">Varroa destructor</name>
    <name type="common">Honeybee mite</name>
    <dbReference type="NCBI Taxonomy" id="109461"/>
    <lineage>
        <taxon>Eukaryota</taxon>
        <taxon>Metazoa</taxon>
        <taxon>Ecdysozoa</taxon>
        <taxon>Arthropoda</taxon>
        <taxon>Chelicerata</taxon>
        <taxon>Arachnida</taxon>
        <taxon>Acari</taxon>
        <taxon>Parasitiformes</taxon>
        <taxon>Mesostigmata</taxon>
        <taxon>Gamasina</taxon>
        <taxon>Dermanyssoidea</taxon>
        <taxon>Varroidae</taxon>
        <taxon>Varroa</taxon>
    </lineage>
</organism>
<dbReference type="PANTHER" id="PTHR44395">
    <property type="match status" value="1"/>
</dbReference>
<evidence type="ECO:0000256" key="7">
    <source>
        <dbReference type="ARBA" id="ARBA00022679"/>
    </source>
</evidence>
<dbReference type="EC" id="2.4.1.109" evidence="6"/>
<dbReference type="Pfam" id="PF08409">
    <property type="entry name" value="TMTC_DUF1736"/>
    <property type="match status" value="1"/>
</dbReference>
<dbReference type="PANTHER" id="PTHR44395:SF1">
    <property type="entry name" value="PROTEIN O-MANNOSYL-TRANSFERASE TMTC3"/>
    <property type="match status" value="1"/>
</dbReference>
<feature type="transmembrane region" description="Helical" evidence="18">
    <location>
        <begin position="418"/>
        <end position="437"/>
    </location>
</feature>
<dbReference type="UniPathway" id="UPA00378"/>
<dbReference type="InterPro" id="IPR019734">
    <property type="entry name" value="TPR_rpt"/>
</dbReference>
<feature type="transmembrane region" description="Helical" evidence="18">
    <location>
        <begin position="361"/>
        <end position="381"/>
    </location>
</feature>
<keyword evidence="21" id="KW-1185">Reference proteome</keyword>
<dbReference type="GO" id="GO:0016020">
    <property type="term" value="C:membrane"/>
    <property type="evidence" value="ECO:0007669"/>
    <property type="project" value="UniProtKB-SubCell"/>
</dbReference>
<evidence type="ECO:0000313" key="20">
    <source>
        <dbReference type="EnsemblMetazoa" id="XP_022649349"/>
    </source>
</evidence>
<dbReference type="InterPro" id="IPR011990">
    <property type="entry name" value="TPR-like_helical_dom_sf"/>
</dbReference>
<keyword evidence="8 18" id="KW-0812">Transmembrane</keyword>
<evidence type="ECO:0000256" key="6">
    <source>
        <dbReference type="ARBA" id="ARBA00012839"/>
    </source>
</evidence>
<feature type="transmembrane region" description="Helical" evidence="18">
    <location>
        <begin position="51"/>
        <end position="74"/>
    </location>
</feature>
<feature type="transmembrane region" description="Helical" evidence="18">
    <location>
        <begin position="388"/>
        <end position="412"/>
    </location>
</feature>
<dbReference type="Proteomes" id="UP000594260">
    <property type="component" value="Unplaced"/>
</dbReference>
<evidence type="ECO:0000256" key="14">
    <source>
        <dbReference type="ARBA" id="ARBA00045085"/>
    </source>
</evidence>
<evidence type="ECO:0000256" key="1">
    <source>
        <dbReference type="ARBA" id="ARBA00003582"/>
    </source>
</evidence>
<evidence type="ECO:0000256" key="3">
    <source>
        <dbReference type="ARBA" id="ARBA00004240"/>
    </source>
</evidence>
<dbReference type="KEGG" id="vde:111245358"/>
<keyword evidence="7" id="KW-0808">Transferase</keyword>
<feature type="repeat" description="TPR" evidence="16">
    <location>
        <begin position="519"/>
        <end position="552"/>
    </location>
</feature>
<keyword evidence="9" id="KW-0677">Repeat</keyword>
<evidence type="ECO:0000256" key="17">
    <source>
        <dbReference type="SAM" id="MobiDB-lite"/>
    </source>
</evidence>
<comment type="catalytic activity">
    <reaction evidence="15">
        <text>a di-trans,poly-cis-dolichyl beta-D-mannosyl phosphate + L-seryl-[protein] = 3-O-(alpha-D-mannosyl)-L-seryl-[protein] + a di-trans,poly-cis-dolichyl phosphate + H(+)</text>
        <dbReference type="Rhea" id="RHEA:17377"/>
        <dbReference type="Rhea" id="RHEA-COMP:9863"/>
        <dbReference type="Rhea" id="RHEA-COMP:13546"/>
        <dbReference type="Rhea" id="RHEA-COMP:19498"/>
        <dbReference type="Rhea" id="RHEA-COMP:19501"/>
        <dbReference type="ChEBI" id="CHEBI:15378"/>
        <dbReference type="ChEBI" id="CHEBI:29999"/>
        <dbReference type="ChEBI" id="CHEBI:57683"/>
        <dbReference type="ChEBI" id="CHEBI:58211"/>
        <dbReference type="ChEBI" id="CHEBI:137321"/>
        <dbReference type="EC" id="2.4.1.109"/>
    </reaction>
</comment>
<evidence type="ECO:0000256" key="15">
    <source>
        <dbReference type="ARBA" id="ARBA00045102"/>
    </source>
</evidence>
<protein>
    <recommendedName>
        <fullName evidence="6">dolichyl-phosphate-mannose--protein mannosyltransferase</fullName>
        <ecNumber evidence="6">2.4.1.109</ecNumber>
    </recommendedName>
</protein>
<dbReference type="OMA" id="AKACFTR"/>
<evidence type="ECO:0000256" key="10">
    <source>
        <dbReference type="ARBA" id="ARBA00022803"/>
    </source>
</evidence>
<dbReference type="SMART" id="SM00028">
    <property type="entry name" value="TPR"/>
    <property type="match status" value="9"/>
</dbReference>
<evidence type="ECO:0000256" key="11">
    <source>
        <dbReference type="ARBA" id="ARBA00022824"/>
    </source>
</evidence>
<dbReference type="PROSITE" id="PS50005">
    <property type="entry name" value="TPR"/>
    <property type="match status" value="4"/>
</dbReference>
<dbReference type="Gene3D" id="1.25.40.10">
    <property type="entry name" value="Tetratricopeptide repeat domain"/>
    <property type="match status" value="3"/>
</dbReference>
<evidence type="ECO:0000256" key="12">
    <source>
        <dbReference type="ARBA" id="ARBA00022989"/>
    </source>
</evidence>
<comment type="similarity">
    <text evidence="5">Belongs to the TMTC family.</text>
</comment>
<dbReference type="OrthoDB" id="66906at2759"/>
<dbReference type="FunFam" id="1.25.40.10:FF:000239">
    <property type="entry name" value="Transmembrane and TPR repeat-containing protein 3"/>
    <property type="match status" value="1"/>
</dbReference>
<feature type="domain" description="DUF1736" evidence="19">
    <location>
        <begin position="299"/>
        <end position="371"/>
    </location>
</feature>